<dbReference type="InterPro" id="IPR013149">
    <property type="entry name" value="ADH-like_C"/>
</dbReference>
<comment type="cofactor">
    <cofactor evidence="1 7">
        <name>Zn(2+)</name>
        <dbReference type="ChEBI" id="CHEBI:29105"/>
    </cofactor>
</comment>
<keyword evidence="5" id="KW-0560">Oxidoreductase</keyword>
<dbReference type="InterPro" id="IPR036291">
    <property type="entry name" value="NAD(P)-bd_dom_sf"/>
</dbReference>
<dbReference type="EMBL" id="ML977154">
    <property type="protein sequence ID" value="KAF1987031.1"/>
    <property type="molecule type" value="Genomic_DNA"/>
</dbReference>
<dbReference type="Pfam" id="PF08240">
    <property type="entry name" value="ADH_N"/>
    <property type="match status" value="1"/>
</dbReference>
<comment type="similarity">
    <text evidence="2 7">Belongs to the zinc-containing alcohol dehydrogenase family.</text>
</comment>
<keyword evidence="8" id="KW-0732">Signal</keyword>
<dbReference type="Gene3D" id="3.90.180.10">
    <property type="entry name" value="Medium-chain alcohol dehydrogenases, catalytic domain"/>
    <property type="match status" value="1"/>
</dbReference>
<evidence type="ECO:0000256" key="4">
    <source>
        <dbReference type="ARBA" id="ARBA00022833"/>
    </source>
</evidence>
<dbReference type="PANTHER" id="PTHR42813:SF3">
    <property type="entry name" value="GLUTATHIONE-INDEPENDENT FORMALDEHYDE DEHYDROGENASE"/>
    <property type="match status" value="1"/>
</dbReference>
<dbReference type="InterPro" id="IPR002328">
    <property type="entry name" value="ADH_Zn_CS"/>
</dbReference>
<dbReference type="GO" id="GO:0016491">
    <property type="term" value="F:oxidoreductase activity"/>
    <property type="evidence" value="ECO:0007669"/>
    <property type="project" value="UniProtKB-KW"/>
</dbReference>
<keyword evidence="4 7" id="KW-0862">Zinc</keyword>
<dbReference type="OrthoDB" id="3941538at2759"/>
<evidence type="ECO:0000256" key="1">
    <source>
        <dbReference type="ARBA" id="ARBA00001947"/>
    </source>
</evidence>
<reference evidence="11" key="1">
    <citation type="journal article" date="2020" name="Stud. Mycol.">
        <title>101 Dothideomycetes genomes: a test case for predicting lifestyles and emergence of pathogens.</title>
        <authorList>
            <person name="Haridas S."/>
            <person name="Albert R."/>
            <person name="Binder M."/>
            <person name="Bloem J."/>
            <person name="Labutti K."/>
            <person name="Salamov A."/>
            <person name="Andreopoulos B."/>
            <person name="Baker S."/>
            <person name="Barry K."/>
            <person name="Bills G."/>
            <person name="Bluhm B."/>
            <person name="Cannon C."/>
            <person name="Castanera R."/>
            <person name="Culley D."/>
            <person name="Daum C."/>
            <person name="Ezra D."/>
            <person name="Gonzalez J."/>
            <person name="Henrissat B."/>
            <person name="Kuo A."/>
            <person name="Liang C."/>
            <person name="Lipzen A."/>
            <person name="Lutzoni F."/>
            <person name="Magnuson J."/>
            <person name="Mondo S."/>
            <person name="Nolan M."/>
            <person name="Ohm R."/>
            <person name="Pangilinan J."/>
            <person name="Park H.-J."/>
            <person name="Ramirez L."/>
            <person name="Alfaro M."/>
            <person name="Sun H."/>
            <person name="Tritt A."/>
            <person name="Yoshinaga Y."/>
            <person name="Zwiers L.-H."/>
            <person name="Turgeon B."/>
            <person name="Goodwin S."/>
            <person name="Spatafora J."/>
            <person name="Crous P."/>
            <person name="Grigoriev I."/>
        </authorList>
    </citation>
    <scope>NUCLEOTIDE SEQUENCE</scope>
    <source>
        <strain evidence="11">CBS 113979</strain>
    </source>
</reference>
<name>A0A6G1H1F1_9PEZI</name>
<keyword evidence="12" id="KW-1185">Reference proteome</keyword>
<dbReference type="InterPro" id="IPR011032">
    <property type="entry name" value="GroES-like_sf"/>
</dbReference>
<evidence type="ECO:0000256" key="6">
    <source>
        <dbReference type="ARBA" id="ARBA00023027"/>
    </source>
</evidence>
<evidence type="ECO:0000256" key="3">
    <source>
        <dbReference type="ARBA" id="ARBA00022723"/>
    </source>
</evidence>
<dbReference type="GO" id="GO:0008270">
    <property type="term" value="F:zinc ion binding"/>
    <property type="evidence" value="ECO:0007669"/>
    <property type="project" value="InterPro"/>
</dbReference>
<organism evidence="11 12">
    <name type="scientific">Aulographum hederae CBS 113979</name>
    <dbReference type="NCBI Taxonomy" id="1176131"/>
    <lineage>
        <taxon>Eukaryota</taxon>
        <taxon>Fungi</taxon>
        <taxon>Dikarya</taxon>
        <taxon>Ascomycota</taxon>
        <taxon>Pezizomycotina</taxon>
        <taxon>Dothideomycetes</taxon>
        <taxon>Pleosporomycetidae</taxon>
        <taxon>Aulographales</taxon>
        <taxon>Aulographaceae</taxon>
    </lineage>
</organism>
<evidence type="ECO:0000256" key="7">
    <source>
        <dbReference type="RuleBase" id="RU361277"/>
    </source>
</evidence>
<keyword evidence="3 7" id="KW-0479">Metal-binding</keyword>
<evidence type="ECO:0000256" key="2">
    <source>
        <dbReference type="ARBA" id="ARBA00008072"/>
    </source>
</evidence>
<dbReference type="Gene3D" id="3.40.50.720">
    <property type="entry name" value="NAD(P)-binding Rossmann-like Domain"/>
    <property type="match status" value="1"/>
</dbReference>
<dbReference type="AlphaFoldDB" id="A0A6G1H1F1"/>
<dbReference type="InterPro" id="IPR013154">
    <property type="entry name" value="ADH-like_N"/>
</dbReference>
<dbReference type="Proteomes" id="UP000800041">
    <property type="component" value="Unassembled WGS sequence"/>
</dbReference>
<proteinExistence type="inferred from homology"/>
<sequence length="356" mass="37918">MALRNATLMSAVLWTGIPFNVSVGQVPVPTIQHPTDVIVRVTAAAICGTDLHIYRGTYGAPGHEAMGVVSEIGNGVKYHKVGDYVVIPDRIDTDHLSMETERYTAFGSQALPGSQAEYVRIPSADQVLITTPSVNGTAPSLDYLLLSDIFPTAWAAVKYSGFQDGDTVAVFGAGPVGLLAAYSAILRSASKIYVVDTIPARLALAKSIGAIPIDYKVSDPVAQIRALEPQGVQRFIDGVGYEAVNPAGAQQADIILKNMMAVTGYRGGLGIAGVYPNQNSTKNNPPISIGQAWSNALTVGMGAVNPVRQASLLHRMITNGKAKPSFVFSKEARIEEAPAMYAAFEKHQESKIVFRF</sequence>
<keyword evidence="6" id="KW-0520">NAD</keyword>
<evidence type="ECO:0000256" key="5">
    <source>
        <dbReference type="ARBA" id="ARBA00023002"/>
    </source>
</evidence>
<dbReference type="SUPFAM" id="SSF50129">
    <property type="entry name" value="GroES-like"/>
    <property type="match status" value="1"/>
</dbReference>
<feature type="domain" description="Alcohol dehydrogenase-like N-terminal" evidence="10">
    <location>
        <begin position="34"/>
        <end position="127"/>
    </location>
</feature>
<accession>A0A6G1H1F1</accession>
<dbReference type="PANTHER" id="PTHR42813">
    <property type="entry name" value="ZINC-TYPE ALCOHOL DEHYDROGENASE-LIKE"/>
    <property type="match status" value="1"/>
</dbReference>
<evidence type="ECO:0000256" key="8">
    <source>
        <dbReference type="SAM" id="SignalP"/>
    </source>
</evidence>
<dbReference type="Pfam" id="PF00107">
    <property type="entry name" value="ADH_zinc_N"/>
    <property type="match status" value="1"/>
</dbReference>
<protein>
    <submittedName>
        <fullName evidence="11">GroES-like protein</fullName>
    </submittedName>
</protein>
<evidence type="ECO:0000313" key="11">
    <source>
        <dbReference type="EMBL" id="KAF1987031.1"/>
    </source>
</evidence>
<dbReference type="PROSITE" id="PS00059">
    <property type="entry name" value="ADH_ZINC"/>
    <property type="match status" value="1"/>
</dbReference>
<gene>
    <name evidence="11" type="ORF">K402DRAFT_403952</name>
</gene>
<evidence type="ECO:0000313" key="12">
    <source>
        <dbReference type="Proteomes" id="UP000800041"/>
    </source>
</evidence>
<feature type="signal peptide" evidence="8">
    <location>
        <begin position="1"/>
        <end position="24"/>
    </location>
</feature>
<dbReference type="SUPFAM" id="SSF51735">
    <property type="entry name" value="NAD(P)-binding Rossmann-fold domains"/>
    <property type="match status" value="1"/>
</dbReference>
<feature type="domain" description="Alcohol dehydrogenase-like C-terminal" evidence="9">
    <location>
        <begin position="175"/>
        <end position="244"/>
    </location>
</feature>
<feature type="chain" id="PRO_5026244442" evidence="8">
    <location>
        <begin position="25"/>
        <end position="356"/>
    </location>
</feature>
<evidence type="ECO:0000259" key="9">
    <source>
        <dbReference type="Pfam" id="PF00107"/>
    </source>
</evidence>
<evidence type="ECO:0000259" key="10">
    <source>
        <dbReference type="Pfam" id="PF08240"/>
    </source>
</evidence>